<evidence type="ECO:0000313" key="3">
    <source>
        <dbReference type="Proteomes" id="UP000007799"/>
    </source>
</evidence>
<gene>
    <name evidence="2" type="ORF">PTSG_09697</name>
</gene>
<dbReference type="KEGG" id="sre:PTSG_09697"/>
<reference evidence="2" key="1">
    <citation type="submission" date="2009-08" db="EMBL/GenBank/DDBJ databases">
        <title>Annotation of Salpingoeca rosetta.</title>
        <authorList>
            <consortium name="The Broad Institute Genome Sequencing Platform"/>
            <person name="Russ C."/>
            <person name="Cuomo C."/>
            <person name="Burger G."/>
            <person name="Gray M.W."/>
            <person name="Holland P.W.H."/>
            <person name="King N."/>
            <person name="Lang F.B.F."/>
            <person name="Roger A.J."/>
            <person name="Ruiz-Trillo I."/>
            <person name="Young S.K."/>
            <person name="Zeng Q."/>
            <person name="Gargeya S."/>
            <person name="Alvarado L."/>
            <person name="Berlin A."/>
            <person name="Chapman S.B."/>
            <person name="Chen Z."/>
            <person name="Freedman E."/>
            <person name="Gellesch M."/>
            <person name="Goldberg J."/>
            <person name="Griggs A."/>
            <person name="Gujja S."/>
            <person name="Heilman E."/>
            <person name="Heiman D."/>
            <person name="Howarth C."/>
            <person name="Mehta T."/>
            <person name="Neiman D."/>
            <person name="Pearson M."/>
            <person name="Roberts A."/>
            <person name="Saif S."/>
            <person name="Shea T."/>
            <person name="Shenoy N."/>
            <person name="Sisk P."/>
            <person name="Stolte C."/>
            <person name="Sykes S."/>
            <person name="White J."/>
            <person name="Yandava C."/>
            <person name="Haas B."/>
            <person name="Nusbaum C."/>
            <person name="Birren B."/>
        </authorList>
    </citation>
    <scope>NUCLEOTIDE SEQUENCE [LARGE SCALE GENOMIC DNA]</scope>
    <source>
        <strain evidence="2">ATCC 50818</strain>
    </source>
</reference>
<dbReference type="RefSeq" id="XP_004989052.1">
    <property type="nucleotide sequence ID" value="XM_004988995.1"/>
</dbReference>
<sequence>MQRHFILQKRELVELATRIDRNTNATMKLKKVDLVFAVIGTIKRNASMSLLDRAPPEIVPYLKPALDIMLKTPSYTPTPGPSTSQAAAAPAPSTSAATSAPAATSASGPAQATKSPQQANQQHHAQQQQQQQKSKKLKKQGSRTGSESSDQPPTKRAHCTPSPKQNQQQSKKLPKPKSPTKVRHSKPMPVRTTYGKPMHDGSFTKPYSPDTADGSRKPLFGQQAQQQQQSQQQQQQQRRASDLALEATAMTKNPTTAYEDASQRYADRVTTLMMNQAMDESKNVHEQDEAERTQKQRTENAARNPFTNPHFASSKLLPPCKGVSHVTTLATTQCDDRKVLIELLQLEVRFNKWYRGPAMAFFQTIGRALAATTTREQVVAKLKETMETVQASLRVITTETLPPFLSAFREYIVDENGELKKDDLAVAVEAAQPKKTVKEEEKEGSDNSSANGAIGAAAVAATGNAPSSDDSDDDFVGPNATPAPTVVKNYGEDDDDDQANGNGNGNDADDDDDDIIVLD</sequence>
<dbReference type="AlphaFoldDB" id="F2UNS6"/>
<feature type="compositionally biased region" description="Basic residues" evidence="1">
    <location>
        <begin position="172"/>
        <end position="186"/>
    </location>
</feature>
<protein>
    <submittedName>
        <fullName evidence="2">Uncharacterized protein</fullName>
    </submittedName>
</protein>
<proteinExistence type="predicted"/>
<dbReference type="EMBL" id="GL832985">
    <property type="protein sequence ID" value="EGD79281.1"/>
    <property type="molecule type" value="Genomic_DNA"/>
</dbReference>
<dbReference type="InParanoid" id="F2UNS6"/>
<feature type="compositionally biased region" description="Acidic residues" evidence="1">
    <location>
        <begin position="507"/>
        <end position="519"/>
    </location>
</feature>
<organism evidence="3">
    <name type="scientific">Salpingoeca rosetta (strain ATCC 50818 / BSB-021)</name>
    <dbReference type="NCBI Taxonomy" id="946362"/>
    <lineage>
        <taxon>Eukaryota</taxon>
        <taxon>Choanoflagellata</taxon>
        <taxon>Craspedida</taxon>
        <taxon>Salpingoecidae</taxon>
        <taxon>Salpingoeca</taxon>
    </lineage>
</organism>
<accession>F2UNS6</accession>
<feature type="region of interest" description="Disordered" evidence="1">
    <location>
        <begin position="280"/>
        <end position="314"/>
    </location>
</feature>
<name>F2UNS6_SALR5</name>
<dbReference type="GeneID" id="16069594"/>
<feature type="compositionally biased region" description="Polar residues" evidence="1">
    <location>
        <begin position="301"/>
        <end position="311"/>
    </location>
</feature>
<feature type="compositionally biased region" description="Basic and acidic residues" evidence="1">
    <location>
        <begin position="280"/>
        <end position="300"/>
    </location>
</feature>
<evidence type="ECO:0000313" key="2">
    <source>
        <dbReference type="EMBL" id="EGD79281.1"/>
    </source>
</evidence>
<feature type="compositionally biased region" description="Low complexity" evidence="1">
    <location>
        <begin position="73"/>
        <end position="132"/>
    </location>
</feature>
<feature type="compositionally biased region" description="Polar residues" evidence="1">
    <location>
        <begin position="142"/>
        <end position="152"/>
    </location>
</feature>
<feature type="compositionally biased region" description="Low complexity" evidence="1">
    <location>
        <begin position="161"/>
        <end position="171"/>
    </location>
</feature>
<dbReference type="Proteomes" id="UP000007799">
    <property type="component" value="Unassembled WGS sequence"/>
</dbReference>
<feature type="compositionally biased region" description="Basic and acidic residues" evidence="1">
    <location>
        <begin position="436"/>
        <end position="445"/>
    </location>
</feature>
<feature type="region of interest" description="Disordered" evidence="1">
    <location>
        <begin position="73"/>
        <end position="242"/>
    </location>
</feature>
<feature type="compositionally biased region" description="Low complexity" evidence="1">
    <location>
        <begin position="222"/>
        <end position="238"/>
    </location>
</feature>
<keyword evidence="3" id="KW-1185">Reference proteome</keyword>
<feature type="compositionally biased region" description="Low complexity" evidence="1">
    <location>
        <begin position="446"/>
        <end position="468"/>
    </location>
</feature>
<evidence type="ECO:0000256" key="1">
    <source>
        <dbReference type="SAM" id="MobiDB-lite"/>
    </source>
</evidence>
<feature type="region of interest" description="Disordered" evidence="1">
    <location>
        <begin position="432"/>
        <end position="519"/>
    </location>
</feature>